<dbReference type="EMBL" id="JABSTR010000009">
    <property type="protein sequence ID" value="KAH9378669.1"/>
    <property type="molecule type" value="Genomic_DNA"/>
</dbReference>
<keyword evidence="2" id="KW-1185">Reference proteome</keyword>
<dbReference type="OrthoDB" id="6489574at2759"/>
<gene>
    <name evidence="1" type="ORF">HPB48_008495</name>
</gene>
<protein>
    <submittedName>
        <fullName evidence="1">Uncharacterized protein</fullName>
    </submittedName>
</protein>
<organism evidence="1 2">
    <name type="scientific">Haemaphysalis longicornis</name>
    <name type="common">Bush tick</name>
    <dbReference type="NCBI Taxonomy" id="44386"/>
    <lineage>
        <taxon>Eukaryota</taxon>
        <taxon>Metazoa</taxon>
        <taxon>Ecdysozoa</taxon>
        <taxon>Arthropoda</taxon>
        <taxon>Chelicerata</taxon>
        <taxon>Arachnida</taxon>
        <taxon>Acari</taxon>
        <taxon>Parasitiformes</taxon>
        <taxon>Ixodida</taxon>
        <taxon>Ixodoidea</taxon>
        <taxon>Ixodidae</taxon>
        <taxon>Haemaphysalinae</taxon>
        <taxon>Haemaphysalis</taxon>
    </lineage>
</organism>
<dbReference type="VEuPathDB" id="VectorBase:HLOH_061683"/>
<dbReference type="Proteomes" id="UP000821853">
    <property type="component" value="Unassembled WGS sequence"/>
</dbReference>
<dbReference type="AlphaFoldDB" id="A0A9J6GT38"/>
<evidence type="ECO:0000313" key="2">
    <source>
        <dbReference type="Proteomes" id="UP000821853"/>
    </source>
</evidence>
<reference evidence="1 2" key="1">
    <citation type="journal article" date="2020" name="Cell">
        <title>Large-Scale Comparative Analyses of Tick Genomes Elucidate Their Genetic Diversity and Vector Capacities.</title>
        <authorList>
            <consortium name="Tick Genome and Microbiome Consortium (TIGMIC)"/>
            <person name="Jia N."/>
            <person name="Wang J."/>
            <person name="Shi W."/>
            <person name="Du L."/>
            <person name="Sun Y."/>
            <person name="Zhan W."/>
            <person name="Jiang J.F."/>
            <person name="Wang Q."/>
            <person name="Zhang B."/>
            <person name="Ji P."/>
            <person name="Bell-Sakyi L."/>
            <person name="Cui X.M."/>
            <person name="Yuan T.T."/>
            <person name="Jiang B.G."/>
            <person name="Yang W.F."/>
            <person name="Lam T.T."/>
            <person name="Chang Q.C."/>
            <person name="Ding S.J."/>
            <person name="Wang X.J."/>
            <person name="Zhu J.G."/>
            <person name="Ruan X.D."/>
            <person name="Zhao L."/>
            <person name="Wei J.T."/>
            <person name="Ye R.Z."/>
            <person name="Que T.C."/>
            <person name="Du C.H."/>
            <person name="Zhou Y.H."/>
            <person name="Cheng J.X."/>
            <person name="Dai P.F."/>
            <person name="Guo W.B."/>
            <person name="Han X.H."/>
            <person name="Huang E.J."/>
            <person name="Li L.F."/>
            <person name="Wei W."/>
            <person name="Gao Y.C."/>
            <person name="Liu J.Z."/>
            <person name="Shao H.Z."/>
            <person name="Wang X."/>
            <person name="Wang C.C."/>
            <person name="Yang T.C."/>
            <person name="Huo Q.B."/>
            <person name="Li W."/>
            <person name="Chen H.Y."/>
            <person name="Chen S.E."/>
            <person name="Zhou L.G."/>
            <person name="Ni X.B."/>
            <person name="Tian J.H."/>
            <person name="Sheng Y."/>
            <person name="Liu T."/>
            <person name="Pan Y.S."/>
            <person name="Xia L.Y."/>
            <person name="Li J."/>
            <person name="Zhao F."/>
            <person name="Cao W.C."/>
        </authorList>
    </citation>
    <scope>NUCLEOTIDE SEQUENCE [LARGE SCALE GENOMIC DNA]</scope>
    <source>
        <strain evidence="1">HaeL-2018</strain>
    </source>
</reference>
<dbReference type="OMA" id="DWCDTEE"/>
<proteinExistence type="predicted"/>
<sequence length="94" mass="11304">MFLWPPFHNLRMLDEQDRKNVHDRVREILTDVHLRLSQVGPSREQLDNEPKAKRSLLQEFNEWKDAAEAQTTDKELDSYLRDNDSCKNIRRLLE</sequence>
<accession>A0A9J6GT38</accession>
<name>A0A9J6GT38_HAELO</name>
<evidence type="ECO:0000313" key="1">
    <source>
        <dbReference type="EMBL" id="KAH9378669.1"/>
    </source>
</evidence>
<comment type="caution">
    <text evidence="1">The sequence shown here is derived from an EMBL/GenBank/DDBJ whole genome shotgun (WGS) entry which is preliminary data.</text>
</comment>